<keyword evidence="3" id="KW-1185">Reference proteome</keyword>
<evidence type="ECO:0000313" key="1">
    <source>
        <dbReference type="EMBL" id="ARU16370.1"/>
    </source>
</evidence>
<evidence type="ECO:0008006" key="5">
    <source>
        <dbReference type="Google" id="ProtNLM"/>
    </source>
</evidence>
<reference evidence="2 4" key="2">
    <citation type="submission" date="2020-08" db="EMBL/GenBank/DDBJ databases">
        <authorList>
            <person name="Liu G."/>
            <person name="Sun C."/>
        </authorList>
    </citation>
    <scope>NUCLEOTIDE SEQUENCE [LARGE SCALE GENOMIC DNA]</scope>
    <source>
        <strain evidence="2 4">OT19</strain>
    </source>
</reference>
<dbReference type="Proteomes" id="UP000515297">
    <property type="component" value="Chromosome"/>
</dbReference>
<dbReference type="KEGG" id="cman:A9D14_09435"/>
<organism evidence="1 3">
    <name type="scientific">Croceicoccus marinus</name>
    <dbReference type="NCBI Taxonomy" id="450378"/>
    <lineage>
        <taxon>Bacteria</taxon>
        <taxon>Pseudomonadati</taxon>
        <taxon>Pseudomonadota</taxon>
        <taxon>Alphaproteobacteria</taxon>
        <taxon>Sphingomonadales</taxon>
        <taxon>Erythrobacteraceae</taxon>
        <taxon>Croceicoccus</taxon>
    </lineage>
</organism>
<proteinExistence type="predicted"/>
<sequence length="63" mass="7611">MLIREIEKFLRSTGMPASKFGRMAARDPRLVHDLRNGREPRRRMVLRVEHFMNKYKLEMPNAR</sequence>
<dbReference type="RefSeq" id="WP_066845650.1">
    <property type="nucleotide sequence ID" value="NZ_CP019602.1"/>
</dbReference>
<dbReference type="AlphaFoldDB" id="A0A1Z1FC82"/>
<evidence type="ECO:0000313" key="3">
    <source>
        <dbReference type="Proteomes" id="UP000195807"/>
    </source>
</evidence>
<dbReference type="EMBL" id="CP060052">
    <property type="protein sequence ID" value="QNE06215.1"/>
    <property type="molecule type" value="Genomic_DNA"/>
</dbReference>
<dbReference type="EMBL" id="CP019602">
    <property type="protein sequence ID" value="ARU16370.1"/>
    <property type="molecule type" value="Genomic_DNA"/>
</dbReference>
<reference evidence="1 3" key="1">
    <citation type="submission" date="2017-01" db="EMBL/GenBank/DDBJ databases">
        <title>Complete genome sequence of esterase-producing bacterium Croceicoccus marinus E4A9.</title>
        <authorList>
            <person name="Wu Y.-H."/>
            <person name="Cheng H."/>
            <person name="Xu L."/>
            <person name="Huo Y.-Y."/>
            <person name="Wang C.-S."/>
            <person name="Xu X.-W."/>
        </authorList>
    </citation>
    <scope>NUCLEOTIDE SEQUENCE [LARGE SCALE GENOMIC DNA]</scope>
    <source>
        <strain evidence="1 3">E4A9</strain>
    </source>
</reference>
<gene>
    <name evidence="1" type="ORF">A9D14_09435</name>
    <name evidence="2" type="ORF">H4O24_06265</name>
</gene>
<accession>A0A1Z1FC82</accession>
<dbReference type="STRING" id="450378.GCA_001661675_01897"/>
<dbReference type="OrthoDB" id="7376075at2"/>
<name>A0A1Z1FC82_9SPHN</name>
<evidence type="ECO:0000313" key="4">
    <source>
        <dbReference type="Proteomes" id="UP000515297"/>
    </source>
</evidence>
<evidence type="ECO:0000313" key="2">
    <source>
        <dbReference type="EMBL" id="QNE06215.1"/>
    </source>
</evidence>
<dbReference type="Proteomes" id="UP000195807">
    <property type="component" value="Chromosome"/>
</dbReference>
<protein>
    <recommendedName>
        <fullName evidence="5">Transcriptional regulator</fullName>
    </recommendedName>
</protein>